<dbReference type="AlphaFoldDB" id="A0A562NLQ9"/>
<organism evidence="1 2">
    <name type="scientific">Mesorhizobium tianshanense</name>
    <dbReference type="NCBI Taxonomy" id="39844"/>
    <lineage>
        <taxon>Bacteria</taxon>
        <taxon>Pseudomonadati</taxon>
        <taxon>Pseudomonadota</taxon>
        <taxon>Alphaproteobacteria</taxon>
        <taxon>Hyphomicrobiales</taxon>
        <taxon>Phyllobacteriaceae</taxon>
        <taxon>Mesorhizobium</taxon>
    </lineage>
</organism>
<keyword evidence="2" id="KW-1185">Reference proteome</keyword>
<proteinExistence type="predicted"/>
<dbReference type="EMBL" id="VLKT01000026">
    <property type="protein sequence ID" value="TWI33142.1"/>
    <property type="molecule type" value="Genomic_DNA"/>
</dbReference>
<sequence>MTLSLLPTADDSRTNASFEELMWALSRPGLIRTCLPAGSP</sequence>
<evidence type="ECO:0000313" key="1">
    <source>
        <dbReference type="EMBL" id="TWI33142.1"/>
    </source>
</evidence>
<protein>
    <submittedName>
        <fullName evidence="1">Uncharacterized protein</fullName>
    </submittedName>
</protein>
<gene>
    <name evidence="1" type="ORF">IQ26_04143</name>
</gene>
<dbReference type="Proteomes" id="UP000317122">
    <property type="component" value="Unassembled WGS sequence"/>
</dbReference>
<comment type="caution">
    <text evidence="1">The sequence shown here is derived from an EMBL/GenBank/DDBJ whole genome shotgun (WGS) entry which is preliminary data.</text>
</comment>
<name>A0A562NLQ9_9HYPH</name>
<dbReference type="RefSeq" id="WP_276316438.1">
    <property type="nucleotide sequence ID" value="NZ_BSPF01000004.1"/>
</dbReference>
<reference evidence="1 2" key="1">
    <citation type="journal article" date="2015" name="Stand. Genomic Sci.">
        <title>Genomic Encyclopedia of Bacterial and Archaeal Type Strains, Phase III: the genomes of soil and plant-associated and newly described type strains.</title>
        <authorList>
            <person name="Whitman W.B."/>
            <person name="Woyke T."/>
            <person name="Klenk H.P."/>
            <person name="Zhou Y."/>
            <person name="Lilburn T.G."/>
            <person name="Beck B.J."/>
            <person name="De Vos P."/>
            <person name="Vandamme P."/>
            <person name="Eisen J.A."/>
            <person name="Garrity G."/>
            <person name="Hugenholtz P."/>
            <person name="Kyrpides N.C."/>
        </authorList>
    </citation>
    <scope>NUCLEOTIDE SEQUENCE [LARGE SCALE GENOMIC DNA]</scope>
    <source>
        <strain evidence="1 2">CGMCC 1.2546</strain>
    </source>
</reference>
<accession>A0A562NLQ9</accession>
<evidence type="ECO:0000313" key="2">
    <source>
        <dbReference type="Proteomes" id="UP000317122"/>
    </source>
</evidence>